<keyword evidence="3 4" id="KW-0687">Ribonucleoprotein</keyword>
<proteinExistence type="inferred from homology"/>
<evidence type="ECO:0000256" key="2">
    <source>
        <dbReference type="ARBA" id="ARBA00022980"/>
    </source>
</evidence>
<dbReference type="InterPro" id="IPR005721">
    <property type="entry name" value="Ribosomal_uL22_euk/arc"/>
</dbReference>
<dbReference type="SUPFAM" id="SSF54843">
    <property type="entry name" value="Ribosomal protein L22"/>
    <property type="match status" value="1"/>
</dbReference>
<dbReference type="PANTHER" id="PTHR11593">
    <property type="entry name" value="60S RIBOSOMAL PROTEIN L17"/>
    <property type="match status" value="1"/>
</dbReference>
<evidence type="ECO:0000256" key="4">
    <source>
        <dbReference type="RuleBase" id="RU004005"/>
    </source>
</evidence>
<dbReference type="Pfam" id="PF00237">
    <property type="entry name" value="Ribosomal_L22"/>
    <property type="match status" value="1"/>
</dbReference>
<keyword evidence="6" id="KW-1185">Reference proteome</keyword>
<comment type="caution">
    <text evidence="5">The sequence shown here is derived from an EMBL/GenBank/DDBJ whole genome shotgun (WGS) entry which is preliminary data.</text>
</comment>
<organism evidence="5 6">
    <name type="scientific">Giardia muris</name>
    <dbReference type="NCBI Taxonomy" id="5742"/>
    <lineage>
        <taxon>Eukaryota</taxon>
        <taxon>Metamonada</taxon>
        <taxon>Diplomonadida</taxon>
        <taxon>Hexamitidae</taxon>
        <taxon>Giardiinae</taxon>
        <taxon>Giardia</taxon>
    </lineage>
</organism>
<dbReference type="AlphaFoldDB" id="A0A4Z1T735"/>
<dbReference type="PANTHER" id="PTHR11593:SF10">
    <property type="entry name" value="60S RIBOSOMAL PROTEIN L17"/>
    <property type="match status" value="1"/>
</dbReference>
<accession>A0A4Z1T735</accession>
<keyword evidence="2 4" id="KW-0689">Ribosomal protein</keyword>
<sequence length="162" mass="18489">MVKYAYKSDSTCVGKSRYDDAKVSFKNTYETCRAIKGMQVTKAQAYLSDVIEHKNIIPFFRFTGGVGRHAQAKKFGTSQGRWPEKSVRLVQEILKQATNNAIHQHNKKEEELHVISICVNRAHGRHRRMFRAHGRITKFDAQPCHVEIIVGPKAQDVPKALK</sequence>
<reference evidence="5 6" key="1">
    <citation type="submission" date="2019-05" db="EMBL/GenBank/DDBJ databases">
        <title>The compact genome of Giardia muris reveals important steps in the evolution of intestinal protozoan parasites.</title>
        <authorList>
            <person name="Xu F."/>
            <person name="Jimenez-Gonzalez A."/>
            <person name="Einarsson E."/>
            <person name="Astvaldsson A."/>
            <person name="Peirasmaki D."/>
            <person name="Eckmann L."/>
            <person name="Andersson J.O."/>
            <person name="Svard S.G."/>
            <person name="Jerlstrom-Hultqvist J."/>
        </authorList>
    </citation>
    <scope>NUCLEOTIDE SEQUENCE [LARGE SCALE GENOMIC DNA]</scope>
    <source>
        <strain evidence="5 6">Roberts-Thomson</strain>
    </source>
</reference>
<name>A0A4Z1T735_GIAMU</name>
<protein>
    <submittedName>
        <fullName evidence="5">Ribosomal protein L17</fullName>
    </submittedName>
</protein>
<dbReference type="InterPro" id="IPR036394">
    <property type="entry name" value="Ribosomal_uL22_sf"/>
</dbReference>
<gene>
    <name evidence="5" type="ORF">GMRT_11250</name>
</gene>
<comment type="similarity">
    <text evidence="1 4">Belongs to the universal ribosomal protein uL22 family.</text>
</comment>
<dbReference type="InterPro" id="IPR001063">
    <property type="entry name" value="Ribosomal_uL22"/>
</dbReference>
<dbReference type="GO" id="GO:0022625">
    <property type="term" value="C:cytosolic large ribosomal subunit"/>
    <property type="evidence" value="ECO:0007669"/>
    <property type="project" value="TreeGrafter"/>
</dbReference>
<dbReference type="Proteomes" id="UP000315496">
    <property type="component" value="Chromosome 2"/>
</dbReference>
<dbReference type="EMBL" id="VDLU01000002">
    <property type="protein sequence ID" value="TNJ28311.1"/>
    <property type="molecule type" value="Genomic_DNA"/>
</dbReference>
<dbReference type="NCBIfam" id="TIGR01038">
    <property type="entry name" value="uL22_arch_euk"/>
    <property type="match status" value="1"/>
</dbReference>
<dbReference type="VEuPathDB" id="GiardiaDB:GMRT_11250"/>
<evidence type="ECO:0000256" key="3">
    <source>
        <dbReference type="ARBA" id="ARBA00023274"/>
    </source>
</evidence>
<evidence type="ECO:0000313" key="6">
    <source>
        <dbReference type="Proteomes" id="UP000315496"/>
    </source>
</evidence>
<evidence type="ECO:0000256" key="1">
    <source>
        <dbReference type="ARBA" id="ARBA00009451"/>
    </source>
</evidence>
<dbReference type="GO" id="GO:0003735">
    <property type="term" value="F:structural constituent of ribosome"/>
    <property type="evidence" value="ECO:0007669"/>
    <property type="project" value="InterPro"/>
</dbReference>
<dbReference type="GO" id="GO:0002181">
    <property type="term" value="P:cytoplasmic translation"/>
    <property type="evidence" value="ECO:0007669"/>
    <property type="project" value="TreeGrafter"/>
</dbReference>
<dbReference type="CDD" id="cd00336">
    <property type="entry name" value="Ribosomal_L22"/>
    <property type="match status" value="1"/>
</dbReference>
<evidence type="ECO:0000313" key="5">
    <source>
        <dbReference type="EMBL" id="TNJ28311.1"/>
    </source>
</evidence>
<dbReference type="Gene3D" id="3.90.470.10">
    <property type="entry name" value="Ribosomal protein L22/L17"/>
    <property type="match status" value="1"/>
</dbReference>
<dbReference type="OrthoDB" id="10254664at2759"/>